<dbReference type="eggNOG" id="ENOG502SW7B">
    <property type="taxonomic scope" value="Eukaryota"/>
</dbReference>
<dbReference type="InParanoid" id="D0P4I6"/>
<dbReference type="AlphaFoldDB" id="D0P4I6"/>
<dbReference type="RefSeq" id="XP_002894788.1">
    <property type="nucleotide sequence ID" value="XM_002894742.1"/>
</dbReference>
<dbReference type="GeneID" id="9477778"/>
<evidence type="ECO:0000313" key="3">
    <source>
        <dbReference type="EMBL" id="EEY66672.1"/>
    </source>
</evidence>
<sequence>MLMEHRHIQGRPSCASLYSTTGAPSTTAAANTSLLYDVLRPAAYSNENSQYQPQQQPPQYQLDQDNQYRYPSRQTFLPPPPRDDPLAPSVSRLRYLPPGLPRPMIGGSLSPHYRTIDKTSPVSAVVTPSFVIAKPGGPTTPKRATDEERRAKHREAQRRFVKRKKIEMLQLKQLAVELEKRHGLLQVVSERETLVRENQVLVQQLAEAQKEKSRESPTSANQLVYEADCNDVKQEVKVKEETPGKDIQDIGDSCQEIKWETRKFEW</sequence>
<protein>
    <recommendedName>
        <fullName evidence="5">BZIP domain-containing protein</fullName>
    </recommendedName>
</protein>
<keyword evidence="1" id="KW-0175">Coiled coil</keyword>
<dbReference type="HOGENOM" id="CLU_1149160_0_0_1"/>
<accession>D0P4I6</accession>
<name>D0P4I6_PHYIT</name>
<organism evidence="3 4">
    <name type="scientific">Phytophthora infestans (strain T30-4)</name>
    <name type="common">Potato late blight agent</name>
    <dbReference type="NCBI Taxonomy" id="403677"/>
    <lineage>
        <taxon>Eukaryota</taxon>
        <taxon>Sar</taxon>
        <taxon>Stramenopiles</taxon>
        <taxon>Oomycota</taxon>
        <taxon>Peronosporomycetes</taxon>
        <taxon>Peronosporales</taxon>
        <taxon>Peronosporaceae</taxon>
        <taxon>Phytophthora</taxon>
    </lineage>
</organism>
<evidence type="ECO:0008006" key="5">
    <source>
        <dbReference type="Google" id="ProtNLM"/>
    </source>
</evidence>
<keyword evidence="4" id="KW-1185">Reference proteome</keyword>
<evidence type="ECO:0000313" key="4">
    <source>
        <dbReference type="Proteomes" id="UP000006643"/>
    </source>
</evidence>
<evidence type="ECO:0000256" key="2">
    <source>
        <dbReference type="SAM" id="MobiDB-lite"/>
    </source>
</evidence>
<dbReference type="CDD" id="cd14686">
    <property type="entry name" value="bZIP"/>
    <property type="match status" value="1"/>
</dbReference>
<evidence type="ECO:0000256" key="1">
    <source>
        <dbReference type="SAM" id="Coils"/>
    </source>
</evidence>
<dbReference type="EMBL" id="DS028632">
    <property type="protein sequence ID" value="EEY66672.1"/>
    <property type="molecule type" value="Genomic_DNA"/>
</dbReference>
<reference evidence="4" key="1">
    <citation type="journal article" date="2009" name="Nature">
        <title>Genome sequence and analysis of the Irish potato famine pathogen Phytophthora infestans.</title>
        <authorList>
            <consortium name="The Broad Institute Genome Sequencing Platform"/>
            <person name="Haas B.J."/>
            <person name="Kamoun S."/>
            <person name="Zody M.C."/>
            <person name="Jiang R.H."/>
            <person name="Handsaker R.E."/>
            <person name="Cano L.M."/>
            <person name="Grabherr M."/>
            <person name="Kodira C.D."/>
            <person name="Raffaele S."/>
            <person name="Torto-Alalibo T."/>
            <person name="Bozkurt T.O."/>
            <person name="Ah-Fong A.M."/>
            <person name="Alvarado L."/>
            <person name="Anderson V.L."/>
            <person name="Armstrong M.R."/>
            <person name="Avrova A."/>
            <person name="Baxter L."/>
            <person name="Beynon J."/>
            <person name="Boevink P.C."/>
            <person name="Bollmann S.R."/>
            <person name="Bos J.I."/>
            <person name="Bulone V."/>
            <person name="Cai G."/>
            <person name="Cakir C."/>
            <person name="Carrington J.C."/>
            <person name="Chawner M."/>
            <person name="Conti L."/>
            <person name="Costanzo S."/>
            <person name="Ewan R."/>
            <person name="Fahlgren N."/>
            <person name="Fischbach M.A."/>
            <person name="Fugelstad J."/>
            <person name="Gilroy E.M."/>
            <person name="Gnerre S."/>
            <person name="Green P.J."/>
            <person name="Grenville-Briggs L.J."/>
            <person name="Griffith J."/>
            <person name="Grunwald N.J."/>
            <person name="Horn K."/>
            <person name="Horner N.R."/>
            <person name="Hu C.H."/>
            <person name="Huitema E."/>
            <person name="Jeong D.H."/>
            <person name="Jones A.M."/>
            <person name="Jones J.D."/>
            <person name="Jones R.W."/>
            <person name="Karlsson E.K."/>
            <person name="Kunjeti S.G."/>
            <person name="Lamour K."/>
            <person name="Liu Z."/>
            <person name="Ma L."/>
            <person name="Maclean D."/>
            <person name="Chibucos M.C."/>
            <person name="McDonald H."/>
            <person name="McWalters J."/>
            <person name="Meijer H.J."/>
            <person name="Morgan W."/>
            <person name="Morris P.F."/>
            <person name="Munro C.A."/>
            <person name="O'Neill K."/>
            <person name="Ospina-Giraldo M."/>
            <person name="Pinzon A."/>
            <person name="Pritchard L."/>
            <person name="Ramsahoye B."/>
            <person name="Ren Q."/>
            <person name="Restrepo S."/>
            <person name="Roy S."/>
            <person name="Sadanandom A."/>
            <person name="Savidor A."/>
            <person name="Schornack S."/>
            <person name="Schwartz D.C."/>
            <person name="Schumann U.D."/>
            <person name="Schwessinger B."/>
            <person name="Seyer L."/>
            <person name="Sharpe T."/>
            <person name="Silvar C."/>
            <person name="Song J."/>
            <person name="Studholme D.J."/>
            <person name="Sykes S."/>
            <person name="Thines M."/>
            <person name="van de Vondervoort P.J."/>
            <person name="Phuntumart V."/>
            <person name="Wawra S."/>
            <person name="Weide R."/>
            <person name="Win J."/>
            <person name="Young C."/>
            <person name="Zhou S."/>
            <person name="Fry W."/>
            <person name="Meyers B.C."/>
            <person name="van West P."/>
            <person name="Ristaino J."/>
            <person name="Govers F."/>
            <person name="Birch P.R."/>
            <person name="Whisson S.C."/>
            <person name="Judelson H.S."/>
            <person name="Nusbaum C."/>
        </authorList>
    </citation>
    <scope>NUCLEOTIDE SEQUENCE [LARGE SCALE GENOMIC DNA]</scope>
    <source>
        <strain evidence="4">T30-4</strain>
    </source>
</reference>
<dbReference type="Proteomes" id="UP000006643">
    <property type="component" value="Unassembled WGS sequence"/>
</dbReference>
<dbReference type="VEuPathDB" id="FungiDB:PITG_21640"/>
<dbReference type="OrthoDB" id="168421at2759"/>
<feature type="coiled-coil region" evidence="1">
    <location>
        <begin position="161"/>
        <end position="211"/>
    </location>
</feature>
<dbReference type="KEGG" id="pif:PITG_21640"/>
<gene>
    <name evidence="3" type="ORF">PITG_21640</name>
</gene>
<feature type="region of interest" description="Disordered" evidence="2">
    <location>
        <begin position="132"/>
        <end position="152"/>
    </location>
</feature>
<proteinExistence type="predicted"/>